<dbReference type="Proteomes" id="UP000658656">
    <property type="component" value="Unassembled WGS sequence"/>
</dbReference>
<evidence type="ECO:0000313" key="1">
    <source>
        <dbReference type="EMBL" id="GHF37060.1"/>
    </source>
</evidence>
<dbReference type="InterPro" id="IPR029058">
    <property type="entry name" value="AB_hydrolase_fold"/>
</dbReference>
<reference evidence="1" key="2">
    <citation type="submission" date="2020-09" db="EMBL/GenBank/DDBJ databases">
        <authorList>
            <person name="Sun Q."/>
            <person name="Zhou Y."/>
        </authorList>
    </citation>
    <scope>NUCLEOTIDE SEQUENCE</scope>
    <source>
        <strain evidence="1">CGMCC 4.7679</strain>
    </source>
</reference>
<protein>
    <submittedName>
        <fullName evidence="1">Uncharacterized protein</fullName>
    </submittedName>
</protein>
<gene>
    <name evidence="1" type="ORF">GCM10017566_07760</name>
</gene>
<proteinExistence type="predicted"/>
<dbReference type="SUPFAM" id="SSF53474">
    <property type="entry name" value="alpha/beta-Hydrolases"/>
    <property type="match status" value="1"/>
</dbReference>
<organism evidence="1 2">
    <name type="scientific">Amycolatopsis bartoniae</name>
    <dbReference type="NCBI Taxonomy" id="941986"/>
    <lineage>
        <taxon>Bacteria</taxon>
        <taxon>Bacillati</taxon>
        <taxon>Actinomycetota</taxon>
        <taxon>Actinomycetes</taxon>
        <taxon>Pseudonocardiales</taxon>
        <taxon>Pseudonocardiaceae</taxon>
        <taxon>Amycolatopsis</taxon>
    </lineage>
</organism>
<sequence length="134" mass="13961">MHGWAHPEAPERGLASRRSRHTGAIMIEVKLLPVTASGAHAAHLDVGAADGTTSVYIGGLGLASTVSFAPVIGHPAIAGRGRHVLVDLVGSGWSDHDDSFAYPIEEHAAVVATVIDALEIRWSRSSGTHSVDQS</sequence>
<name>A0A8H9IW25_9PSEU</name>
<dbReference type="AlphaFoldDB" id="A0A8H9IW25"/>
<dbReference type="Gene3D" id="3.40.50.1820">
    <property type="entry name" value="alpha/beta hydrolase"/>
    <property type="match status" value="1"/>
</dbReference>
<comment type="caution">
    <text evidence="1">The sequence shown here is derived from an EMBL/GenBank/DDBJ whole genome shotgun (WGS) entry which is preliminary data.</text>
</comment>
<accession>A0A8H9IW25</accession>
<keyword evidence="2" id="KW-1185">Reference proteome</keyword>
<reference evidence="1" key="1">
    <citation type="journal article" date="2014" name="Int. J. Syst. Evol. Microbiol.">
        <title>Complete genome sequence of Corynebacterium casei LMG S-19264T (=DSM 44701T), isolated from a smear-ripened cheese.</title>
        <authorList>
            <consortium name="US DOE Joint Genome Institute (JGI-PGF)"/>
            <person name="Walter F."/>
            <person name="Albersmeier A."/>
            <person name="Kalinowski J."/>
            <person name="Ruckert C."/>
        </authorList>
    </citation>
    <scope>NUCLEOTIDE SEQUENCE</scope>
    <source>
        <strain evidence="1">CGMCC 4.7679</strain>
    </source>
</reference>
<evidence type="ECO:0000313" key="2">
    <source>
        <dbReference type="Proteomes" id="UP000658656"/>
    </source>
</evidence>
<dbReference type="EMBL" id="BNAV01000001">
    <property type="protein sequence ID" value="GHF37060.1"/>
    <property type="molecule type" value="Genomic_DNA"/>
</dbReference>